<sequence length="43" mass="4930">MGVIVLEALGALGLLIFIVWWTMFSGRKRGEREVPPEQDDSRR</sequence>
<evidence type="ECO:0000313" key="2">
    <source>
        <dbReference type="EMBL" id="MEO3711574.1"/>
    </source>
</evidence>
<keyword evidence="1" id="KW-0472">Membrane</keyword>
<proteinExistence type="predicted"/>
<keyword evidence="3" id="KW-1185">Reference proteome</keyword>
<dbReference type="EMBL" id="JBDPZC010000001">
    <property type="protein sequence ID" value="MEO3711574.1"/>
    <property type="molecule type" value="Genomic_DNA"/>
</dbReference>
<comment type="caution">
    <text evidence="2">The sequence shown here is derived from an EMBL/GenBank/DDBJ whole genome shotgun (WGS) entry which is preliminary data.</text>
</comment>
<reference evidence="2 3" key="1">
    <citation type="submission" date="2024-05" db="EMBL/GenBank/DDBJ databases">
        <title>Roseateles sp. 2.12 16S ribosomal RNA gene Genome sequencing and assembly.</title>
        <authorList>
            <person name="Woo H."/>
        </authorList>
    </citation>
    <scope>NUCLEOTIDE SEQUENCE [LARGE SCALE GENOMIC DNA]</scope>
    <source>
        <strain evidence="2 3">2.12</strain>
    </source>
</reference>
<evidence type="ECO:0008006" key="4">
    <source>
        <dbReference type="Google" id="ProtNLM"/>
    </source>
</evidence>
<evidence type="ECO:0000256" key="1">
    <source>
        <dbReference type="SAM" id="Phobius"/>
    </source>
</evidence>
<protein>
    <recommendedName>
        <fullName evidence="4">CcoQ/FixQ family Cbb3-type cytochrome c oxidase assembly chaperone</fullName>
    </recommendedName>
</protein>
<name>A0ABV0G935_9BURK</name>
<dbReference type="RefSeq" id="WP_347605553.1">
    <property type="nucleotide sequence ID" value="NZ_JBDPZC010000001.1"/>
</dbReference>
<accession>A0ABV0G935</accession>
<evidence type="ECO:0000313" key="3">
    <source>
        <dbReference type="Proteomes" id="UP001462640"/>
    </source>
</evidence>
<keyword evidence="1" id="KW-0812">Transmembrane</keyword>
<feature type="transmembrane region" description="Helical" evidence="1">
    <location>
        <begin position="6"/>
        <end position="24"/>
    </location>
</feature>
<gene>
    <name evidence="2" type="ORF">ABDJ40_02200</name>
</gene>
<dbReference type="Proteomes" id="UP001462640">
    <property type="component" value="Unassembled WGS sequence"/>
</dbReference>
<keyword evidence="1" id="KW-1133">Transmembrane helix</keyword>
<organism evidence="2 3">
    <name type="scientific">Roseateles flavus</name>
    <dbReference type="NCBI Taxonomy" id="3149041"/>
    <lineage>
        <taxon>Bacteria</taxon>
        <taxon>Pseudomonadati</taxon>
        <taxon>Pseudomonadota</taxon>
        <taxon>Betaproteobacteria</taxon>
        <taxon>Burkholderiales</taxon>
        <taxon>Sphaerotilaceae</taxon>
        <taxon>Roseateles</taxon>
    </lineage>
</organism>